<dbReference type="Proteomes" id="UP000827415">
    <property type="component" value="Segment"/>
</dbReference>
<accession>A0AAE7W9J1</accession>
<protein>
    <submittedName>
        <fullName evidence="1">Uncharacterized protein</fullName>
    </submittedName>
</protein>
<evidence type="ECO:0000313" key="2">
    <source>
        <dbReference type="Proteomes" id="UP000827415"/>
    </source>
</evidence>
<reference evidence="1 2" key="1">
    <citation type="submission" date="2021-03" db="EMBL/GenBank/DDBJ databases">
        <authorList>
            <person name="Thompson D.W."/>
            <person name="Brown H.M.F."/>
            <person name="Thompson S.D."/>
            <person name="Grose J.H."/>
        </authorList>
    </citation>
    <scope>NUCLEOTIDE SEQUENCE [LARGE SCALE GENOMIC DNA]</scope>
</reference>
<gene>
    <name evidence="1" type="ORF">ZYZZX_127</name>
</gene>
<keyword evidence="2" id="KW-1185">Reference proteome</keyword>
<organism evidence="1 2">
    <name type="scientific">Hafnia phage vB_HpaM_Zyzzx</name>
    <dbReference type="NCBI Taxonomy" id="2836109"/>
    <lineage>
        <taxon>Viruses</taxon>
        <taxon>Duplodnaviria</taxon>
        <taxon>Heunggongvirae</taxon>
        <taxon>Uroviricota</taxon>
        <taxon>Caudoviricetes</taxon>
        <taxon>Andersonviridae</taxon>
        <taxon>Andersonviridae incertae sedis</taxon>
        <taxon>Daniellevirus</taxon>
        <taxon>Daniellevirus Zyzzx</taxon>
    </lineage>
</organism>
<sequence>MPYTPIEDYFTKAIDERTPTQFKEKFIYTTFLKALMKEVQITEELAWDVYNNRNIHTAVGVQLDNLGKLLATVRPVGMPDDQYRTLLFTRVMLRRSSGTPESLMSSMASIYNSEYTQIYEHITEKYMTGGIVMRVRTQNEVTDATLTLNKISPTTTGCVVILRDRTPDGMAWTPQEVTSEKEGLVDEKGNQFVTDTNRAIVTATDAGGRLKMYGAGCLADAGLRRGLLKVNKEPDDEGLLLVTKGLQEGALAVEKESILGGRFGYMCEVSQLVRGKTDRKDVEGES</sequence>
<name>A0AAE7W9J1_9CAUD</name>
<proteinExistence type="predicted"/>
<dbReference type="EMBL" id="MW749004">
    <property type="protein sequence ID" value="QYA57342.1"/>
    <property type="molecule type" value="Genomic_DNA"/>
</dbReference>
<evidence type="ECO:0000313" key="1">
    <source>
        <dbReference type="EMBL" id="QYA57342.1"/>
    </source>
</evidence>